<evidence type="ECO:0000313" key="2">
    <source>
        <dbReference type="Proteomes" id="UP000031327"/>
    </source>
</evidence>
<name>A0A0C1QQZ1_9GAMM</name>
<evidence type="ECO:0000313" key="1">
    <source>
        <dbReference type="EMBL" id="KID57467.1"/>
    </source>
</evidence>
<dbReference type="Gene3D" id="3.30.700.10">
    <property type="entry name" value="Glycoprotein, Type 4 Pilin"/>
    <property type="match status" value="1"/>
</dbReference>
<dbReference type="Proteomes" id="UP000031327">
    <property type="component" value="Unassembled WGS sequence"/>
</dbReference>
<sequence length="109" mass="12550">MITSLFGNQTDKDVSRVLKIAEALAIYHTKPGNNLADLNALKTLTELHPELLNTVPLDKWGSPFEYRYLTHSPLTFMIYSSGSMRQNNTFTFYLFREENNQFIMAKVES</sequence>
<proteinExistence type="predicted"/>
<gene>
    <name evidence="1" type="ORF">JF50_09710</name>
</gene>
<dbReference type="OrthoDB" id="9795612at2"/>
<protein>
    <recommendedName>
        <fullName evidence="3">Type II secretion system protein GspG C-terminal domain-containing protein</fullName>
    </recommendedName>
</protein>
<evidence type="ECO:0008006" key="3">
    <source>
        <dbReference type="Google" id="ProtNLM"/>
    </source>
</evidence>
<reference evidence="1 2" key="1">
    <citation type="submission" date="2014-12" db="EMBL/GenBank/DDBJ databases">
        <title>Draft Genome Sequence of Pseudoalteromonas luteoviolacea HI1.</title>
        <authorList>
            <person name="Asahina A.Y."/>
            <person name="Hadfield M.G."/>
        </authorList>
    </citation>
    <scope>NUCLEOTIDE SEQUENCE [LARGE SCALE GENOMIC DNA]</scope>
    <source>
        <strain evidence="1 2">HI1</strain>
    </source>
</reference>
<dbReference type="RefSeq" id="WP_039609238.1">
    <property type="nucleotide sequence ID" value="NZ_JWIC01000005.1"/>
</dbReference>
<accession>A0A0C1QQZ1</accession>
<comment type="caution">
    <text evidence="1">The sequence shown here is derived from an EMBL/GenBank/DDBJ whole genome shotgun (WGS) entry which is preliminary data.</text>
</comment>
<organism evidence="1 2">
    <name type="scientific">Pseudoalteromonas luteoviolacea</name>
    <dbReference type="NCBI Taxonomy" id="43657"/>
    <lineage>
        <taxon>Bacteria</taxon>
        <taxon>Pseudomonadati</taxon>
        <taxon>Pseudomonadota</taxon>
        <taxon>Gammaproteobacteria</taxon>
        <taxon>Alteromonadales</taxon>
        <taxon>Pseudoalteromonadaceae</taxon>
        <taxon>Pseudoalteromonas</taxon>
    </lineage>
</organism>
<dbReference type="AlphaFoldDB" id="A0A0C1QQZ1"/>
<dbReference type="EMBL" id="JWIC01000005">
    <property type="protein sequence ID" value="KID57467.1"/>
    <property type="molecule type" value="Genomic_DNA"/>
</dbReference>